<gene>
    <name evidence="2" type="ORF">mMyoMyo1_011971</name>
</gene>
<evidence type="ECO:0000313" key="3">
    <source>
        <dbReference type="Proteomes" id="UP000527355"/>
    </source>
</evidence>
<dbReference type="AlphaFoldDB" id="A0A7J7WWL0"/>
<sequence length="174" mass="19006">MLRPCPAPTKPAWQPFSAALKASVWLPGFPGAFPGHCDDIGTHPLKPASHFPQLTLVSYPFSPRRSSSRWWRRPLEPAPDCCLCEDPAAPASARRHADTPPEPRFPRPSEGDRACAHLPRDSPALSVNSSTCLWAPSSRAAPLRPPDAHSRAALQRMMAIEPTPGSSFVFAKRM</sequence>
<evidence type="ECO:0000256" key="1">
    <source>
        <dbReference type="SAM" id="MobiDB-lite"/>
    </source>
</evidence>
<feature type="compositionally biased region" description="Basic and acidic residues" evidence="1">
    <location>
        <begin position="95"/>
        <end position="120"/>
    </location>
</feature>
<comment type="caution">
    <text evidence="2">The sequence shown here is derived from an EMBL/GenBank/DDBJ whole genome shotgun (WGS) entry which is preliminary data.</text>
</comment>
<reference evidence="2 3" key="1">
    <citation type="journal article" date="2020" name="Nature">
        <title>Six reference-quality genomes reveal evolution of bat adaptations.</title>
        <authorList>
            <person name="Jebb D."/>
            <person name="Huang Z."/>
            <person name="Pippel M."/>
            <person name="Hughes G.M."/>
            <person name="Lavrichenko K."/>
            <person name="Devanna P."/>
            <person name="Winkler S."/>
            <person name="Jermiin L.S."/>
            <person name="Skirmuntt E.C."/>
            <person name="Katzourakis A."/>
            <person name="Burkitt-Gray L."/>
            <person name="Ray D.A."/>
            <person name="Sullivan K.A.M."/>
            <person name="Roscito J.G."/>
            <person name="Kirilenko B.M."/>
            <person name="Davalos L.M."/>
            <person name="Corthals A.P."/>
            <person name="Power M.L."/>
            <person name="Jones G."/>
            <person name="Ransome R.D."/>
            <person name="Dechmann D.K.N."/>
            <person name="Locatelli A.G."/>
            <person name="Puechmaille S.J."/>
            <person name="Fedrigo O."/>
            <person name="Jarvis E.D."/>
            <person name="Hiller M."/>
            <person name="Vernes S.C."/>
            <person name="Myers E.W."/>
            <person name="Teeling E.C."/>
        </authorList>
    </citation>
    <scope>NUCLEOTIDE SEQUENCE [LARGE SCALE GENOMIC DNA]</scope>
    <source>
        <strain evidence="2">MMyoMyo1</strain>
        <tissue evidence="2">Flight muscle</tissue>
    </source>
</reference>
<name>A0A7J7WWL0_MYOMY</name>
<dbReference type="Proteomes" id="UP000527355">
    <property type="component" value="Unassembled WGS sequence"/>
</dbReference>
<evidence type="ECO:0000313" key="2">
    <source>
        <dbReference type="EMBL" id="KAF6341570.1"/>
    </source>
</evidence>
<keyword evidence="3" id="KW-1185">Reference proteome</keyword>
<organism evidence="2 3">
    <name type="scientific">Myotis myotis</name>
    <name type="common">Greater mouse-eared bat</name>
    <name type="synonym">Vespertilio myotis</name>
    <dbReference type="NCBI Taxonomy" id="51298"/>
    <lineage>
        <taxon>Eukaryota</taxon>
        <taxon>Metazoa</taxon>
        <taxon>Chordata</taxon>
        <taxon>Craniata</taxon>
        <taxon>Vertebrata</taxon>
        <taxon>Euteleostomi</taxon>
        <taxon>Mammalia</taxon>
        <taxon>Eutheria</taxon>
        <taxon>Laurasiatheria</taxon>
        <taxon>Chiroptera</taxon>
        <taxon>Yangochiroptera</taxon>
        <taxon>Vespertilionidae</taxon>
        <taxon>Myotis</taxon>
    </lineage>
</organism>
<protein>
    <submittedName>
        <fullName evidence="2">Uncharacterized protein</fullName>
    </submittedName>
</protein>
<proteinExistence type="predicted"/>
<feature type="region of interest" description="Disordered" evidence="1">
    <location>
        <begin position="92"/>
        <end position="125"/>
    </location>
</feature>
<accession>A0A7J7WWL0</accession>
<dbReference type="EMBL" id="JABWUV010000007">
    <property type="protein sequence ID" value="KAF6341570.1"/>
    <property type="molecule type" value="Genomic_DNA"/>
</dbReference>